<organism evidence="9 10">
    <name type="scientific">Exocentrus adspersus</name>
    <dbReference type="NCBI Taxonomy" id="1586481"/>
    <lineage>
        <taxon>Eukaryota</taxon>
        <taxon>Metazoa</taxon>
        <taxon>Ecdysozoa</taxon>
        <taxon>Arthropoda</taxon>
        <taxon>Hexapoda</taxon>
        <taxon>Insecta</taxon>
        <taxon>Pterygota</taxon>
        <taxon>Neoptera</taxon>
        <taxon>Endopterygota</taxon>
        <taxon>Coleoptera</taxon>
        <taxon>Polyphaga</taxon>
        <taxon>Cucujiformia</taxon>
        <taxon>Chrysomeloidea</taxon>
        <taxon>Cerambycidae</taxon>
        <taxon>Lamiinae</taxon>
        <taxon>Acanthocinini</taxon>
        <taxon>Exocentrus</taxon>
    </lineage>
</organism>
<dbReference type="InterPro" id="IPR018469">
    <property type="entry name" value="Dual_oxidase_maturation_fac"/>
</dbReference>
<name>A0AAV8WDE7_9CUCU</name>
<evidence type="ECO:0000256" key="3">
    <source>
        <dbReference type="ARBA" id="ARBA00022692"/>
    </source>
</evidence>
<feature type="compositionally biased region" description="Basic and acidic residues" evidence="7">
    <location>
        <begin position="331"/>
        <end position="355"/>
    </location>
</feature>
<gene>
    <name evidence="9" type="ORF">NQ315_000723</name>
</gene>
<dbReference type="PANTHER" id="PTHR31158:SF10">
    <property type="entry name" value="LD27791P"/>
    <property type="match status" value="1"/>
</dbReference>
<dbReference type="Proteomes" id="UP001159042">
    <property type="component" value="Unassembled WGS sequence"/>
</dbReference>
<evidence type="ECO:0000313" key="9">
    <source>
        <dbReference type="EMBL" id="KAJ8924574.1"/>
    </source>
</evidence>
<dbReference type="AlphaFoldDB" id="A0AAV8WDE7"/>
<keyword evidence="4 8" id="KW-1133">Transmembrane helix</keyword>
<dbReference type="Pfam" id="PF10204">
    <property type="entry name" value="DuoxA"/>
    <property type="match status" value="1"/>
</dbReference>
<comment type="caution">
    <text evidence="9">The sequence shown here is derived from an EMBL/GenBank/DDBJ whole genome shotgun (WGS) entry which is preliminary data.</text>
</comment>
<proteinExistence type="inferred from homology"/>
<evidence type="ECO:0000256" key="1">
    <source>
        <dbReference type="ARBA" id="ARBA00004141"/>
    </source>
</evidence>
<keyword evidence="5 8" id="KW-0472">Membrane</keyword>
<dbReference type="EMBL" id="JANEYG010000002">
    <property type="protein sequence ID" value="KAJ8924574.1"/>
    <property type="molecule type" value="Genomic_DNA"/>
</dbReference>
<evidence type="ECO:0000256" key="8">
    <source>
        <dbReference type="SAM" id="Phobius"/>
    </source>
</evidence>
<feature type="transmembrane region" description="Helical" evidence="8">
    <location>
        <begin position="205"/>
        <end position="225"/>
    </location>
</feature>
<feature type="transmembrane region" description="Helical" evidence="8">
    <location>
        <begin position="143"/>
        <end position="161"/>
    </location>
</feature>
<evidence type="ECO:0000313" key="10">
    <source>
        <dbReference type="Proteomes" id="UP001159042"/>
    </source>
</evidence>
<keyword evidence="3 8" id="KW-0812">Transmembrane</keyword>
<comment type="subcellular location">
    <subcellularLocation>
        <location evidence="1">Membrane</location>
        <topology evidence="1">Multi-pass membrane protein</topology>
    </subcellularLocation>
</comment>
<protein>
    <submittedName>
        <fullName evidence="9">Uncharacterized protein</fullName>
    </submittedName>
</protein>
<evidence type="ECO:0000256" key="2">
    <source>
        <dbReference type="ARBA" id="ARBA00009816"/>
    </source>
</evidence>
<dbReference type="GO" id="GO:0015031">
    <property type="term" value="P:protein transport"/>
    <property type="evidence" value="ECO:0007669"/>
    <property type="project" value="InterPro"/>
</dbReference>
<keyword evidence="10" id="KW-1185">Reference proteome</keyword>
<feature type="transmembrane region" description="Helical" evidence="8">
    <location>
        <begin position="50"/>
        <end position="71"/>
    </location>
</feature>
<feature type="transmembrane region" description="Helical" evidence="8">
    <location>
        <begin position="176"/>
        <end position="198"/>
    </location>
</feature>
<dbReference type="GO" id="GO:0005789">
    <property type="term" value="C:endoplasmic reticulum membrane"/>
    <property type="evidence" value="ECO:0007669"/>
    <property type="project" value="InterPro"/>
</dbReference>
<evidence type="ECO:0000256" key="5">
    <source>
        <dbReference type="ARBA" id="ARBA00023136"/>
    </source>
</evidence>
<feature type="transmembrane region" description="Helical" evidence="8">
    <location>
        <begin position="245"/>
        <end position="267"/>
    </location>
</feature>
<reference evidence="9 10" key="1">
    <citation type="journal article" date="2023" name="Insect Mol. Biol.">
        <title>Genome sequencing provides insights into the evolution of gene families encoding plant cell wall-degrading enzymes in longhorned beetles.</title>
        <authorList>
            <person name="Shin N.R."/>
            <person name="Okamura Y."/>
            <person name="Kirsch R."/>
            <person name="Pauchet Y."/>
        </authorList>
    </citation>
    <scope>NUCLEOTIDE SEQUENCE [LARGE SCALE GENOMIC DNA]</scope>
    <source>
        <strain evidence="9">EAD_L_NR</strain>
    </source>
</reference>
<evidence type="ECO:0000256" key="6">
    <source>
        <dbReference type="ARBA" id="ARBA00023180"/>
    </source>
</evidence>
<sequence length="424" mass="47976">MTRFVFNEFPCFTSSLRIQKETPKRNKRANNLIEEEKSVLKDAPEALVKFTTFCAVTLSLFVGATILISIYGSAWHVAHARINGTYRAFSKEKVLANIGVYVGLQHVNITLQASSYNWTTDLDFNERFLWLNSYQMGDSFKAALVRGLPFPILSIAEYFTLGQEGLAWGVQYRAAGYYAIIMLTSFVVWILMNLMLIVVPRYGAVLMTTCGFLLLSTVCGYFGMLPETSLVIYLDGSVLNFCFGWCYWLVLLAGSVCLLAGVIITTIEIIKPHSFSTILEVDYDTPYDRHIIIEDSRGKRFQKKRTSNGSKLEEPENKSLGSRILRRLSSKNRDEASSGSKNRDENVSHKGSKSLEKQSYELDGSNWRYPYKDTNEYSRQDNFNRSVSQRSVISTTSGDVPPVHKGGFNRYGGYSDKINPVSMW</sequence>
<feature type="region of interest" description="Disordered" evidence="7">
    <location>
        <begin position="302"/>
        <end position="355"/>
    </location>
</feature>
<dbReference type="PANTHER" id="PTHR31158">
    <property type="entry name" value="DUAL OXIDASE 2"/>
    <property type="match status" value="1"/>
</dbReference>
<accession>A0AAV8WDE7</accession>
<evidence type="ECO:0000256" key="4">
    <source>
        <dbReference type="ARBA" id="ARBA00022989"/>
    </source>
</evidence>
<evidence type="ECO:0000256" key="7">
    <source>
        <dbReference type="SAM" id="MobiDB-lite"/>
    </source>
</evidence>
<comment type="similarity">
    <text evidence="2">Belongs to the DUOXA family.</text>
</comment>
<keyword evidence="6" id="KW-0325">Glycoprotein</keyword>